<dbReference type="FunFam" id="1.10.287.130:FF:000038">
    <property type="entry name" value="Sensory transduction histidine kinase"/>
    <property type="match status" value="1"/>
</dbReference>
<evidence type="ECO:0000256" key="6">
    <source>
        <dbReference type="ARBA" id="ARBA00022553"/>
    </source>
</evidence>
<keyword evidence="14" id="KW-0902">Two-component regulatory system</keyword>
<feature type="transmembrane region" description="Helical" evidence="23">
    <location>
        <begin position="9"/>
        <end position="31"/>
    </location>
</feature>
<evidence type="ECO:0000313" key="29">
    <source>
        <dbReference type="EMBL" id="MRD45842.1"/>
    </source>
</evidence>
<keyword evidence="22" id="KW-0175">Coiled coil</keyword>
<dbReference type="CDD" id="cd00130">
    <property type="entry name" value="PAS"/>
    <property type="match status" value="1"/>
</dbReference>
<evidence type="ECO:0000256" key="7">
    <source>
        <dbReference type="ARBA" id="ARBA00022679"/>
    </source>
</evidence>
<dbReference type="CDD" id="cd16922">
    <property type="entry name" value="HATPase_EvgS-ArcB-TorS-like"/>
    <property type="match status" value="1"/>
</dbReference>
<dbReference type="RefSeq" id="WP_153583187.1">
    <property type="nucleotide sequence ID" value="NZ_WJBU01000001.1"/>
</dbReference>
<dbReference type="FunFam" id="3.30.565.10:FF:000010">
    <property type="entry name" value="Sensor histidine kinase RcsC"/>
    <property type="match status" value="1"/>
</dbReference>
<feature type="domain" description="HPt" evidence="28">
    <location>
        <begin position="746"/>
        <end position="840"/>
    </location>
</feature>
<keyword evidence="5" id="KW-0997">Cell inner membrane</keyword>
<dbReference type="PROSITE" id="PS50110">
    <property type="entry name" value="RESPONSE_REGULATORY"/>
    <property type="match status" value="1"/>
</dbReference>
<dbReference type="PROSITE" id="PS50894">
    <property type="entry name" value="HPT"/>
    <property type="match status" value="1"/>
</dbReference>
<evidence type="ECO:0000256" key="1">
    <source>
        <dbReference type="ARBA" id="ARBA00000085"/>
    </source>
</evidence>
<dbReference type="InterPro" id="IPR003661">
    <property type="entry name" value="HisK_dim/P_dom"/>
</dbReference>
<evidence type="ECO:0000256" key="15">
    <source>
        <dbReference type="ARBA" id="ARBA00023026"/>
    </source>
</evidence>
<feature type="domain" description="PAC" evidence="27">
    <location>
        <begin position="259"/>
        <end position="311"/>
    </location>
</feature>
<dbReference type="Pfam" id="PF02518">
    <property type="entry name" value="HATPase_c"/>
    <property type="match status" value="1"/>
</dbReference>
<evidence type="ECO:0000256" key="5">
    <source>
        <dbReference type="ARBA" id="ARBA00022519"/>
    </source>
</evidence>
<keyword evidence="13 23" id="KW-1133">Transmembrane helix</keyword>
<dbReference type="OrthoDB" id="9176737at2"/>
<evidence type="ECO:0000256" key="2">
    <source>
        <dbReference type="ARBA" id="ARBA00004429"/>
    </source>
</evidence>
<dbReference type="PROSITE" id="PS50113">
    <property type="entry name" value="PAC"/>
    <property type="match status" value="1"/>
</dbReference>
<dbReference type="Pfam" id="PF00512">
    <property type="entry name" value="HisKA"/>
    <property type="match status" value="1"/>
</dbReference>
<dbReference type="SUPFAM" id="SSF47226">
    <property type="entry name" value="Histidine-containing phosphotransfer domain, HPT domain"/>
    <property type="match status" value="1"/>
</dbReference>
<evidence type="ECO:0000256" key="21">
    <source>
        <dbReference type="PROSITE-ProRule" id="PRU00169"/>
    </source>
</evidence>
<dbReference type="SUPFAM" id="SSF55785">
    <property type="entry name" value="PYP-like sensor domain (PAS domain)"/>
    <property type="match status" value="1"/>
</dbReference>
<keyword evidence="8 23" id="KW-0812">Transmembrane</keyword>
<evidence type="ECO:0000256" key="11">
    <source>
        <dbReference type="ARBA" id="ARBA00022777"/>
    </source>
</evidence>
<dbReference type="InterPro" id="IPR003594">
    <property type="entry name" value="HATPase_dom"/>
</dbReference>
<dbReference type="Gene3D" id="3.40.50.2300">
    <property type="match status" value="1"/>
</dbReference>
<evidence type="ECO:0000256" key="22">
    <source>
        <dbReference type="SAM" id="Coils"/>
    </source>
</evidence>
<evidence type="ECO:0000256" key="20">
    <source>
        <dbReference type="PROSITE-ProRule" id="PRU00110"/>
    </source>
</evidence>
<dbReference type="InterPro" id="IPR036097">
    <property type="entry name" value="HisK_dim/P_sf"/>
</dbReference>
<evidence type="ECO:0000259" key="25">
    <source>
        <dbReference type="PROSITE" id="PS50110"/>
    </source>
</evidence>
<dbReference type="Gene3D" id="3.30.450.20">
    <property type="entry name" value="PAS domain"/>
    <property type="match status" value="1"/>
</dbReference>
<dbReference type="InterPro" id="IPR005467">
    <property type="entry name" value="His_kinase_dom"/>
</dbReference>
<dbReference type="EC" id="2.7.13.3" evidence="3"/>
<dbReference type="Pfam" id="PF00072">
    <property type="entry name" value="Response_reg"/>
    <property type="match status" value="1"/>
</dbReference>
<comment type="subcellular location">
    <subcellularLocation>
        <location evidence="2">Cell inner membrane</location>
        <topology evidence="2">Multi-pass membrane protein</topology>
    </subcellularLocation>
</comment>
<keyword evidence="11" id="KW-0418">Kinase</keyword>
<evidence type="ECO:0000256" key="18">
    <source>
        <dbReference type="ARBA" id="ARBA00058004"/>
    </source>
</evidence>
<dbReference type="InterPro" id="IPR004358">
    <property type="entry name" value="Sig_transdc_His_kin-like_C"/>
</dbReference>
<comment type="catalytic activity">
    <reaction evidence="1">
        <text>ATP + protein L-histidine = ADP + protein N-phospho-L-histidine.</text>
        <dbReference type="EC" id="2.7.13.3"/>
    </reaction>
</comment>
<evidence type="ECO:0000259" key="27">
    <source>
        <dbReference type="PROSITE" id="PS50113"/>
    </source>
</evidence>
<evidence type="ECO:0000259" key="24">
    <source>
        <dbReference type="PROSITE" id="PS50109"/>
    </source>
</evidence>
<dbReference type="InterPro" id="IPR036641">
    <property type="entry name" value="HPT_dom_sf"/>
</dbReference>
<comment type="function">
    <text evidence="18">Member of the two-component regulatory system BvgS/BvgA. Phosphorylates BvgA via a four-step phosphorelay in response to environmental signals.</text>
</comment>
<dbReference type="SUPFAM" id="SSF55874">
    <property type="entry name" value="ATPase domain of HSP90 chaperone/DNA topoisomerase II/histidine kinase"/>
    <property type="match status" value="1"/>
</dbReference>
<dbReference type="InterPro" id="IPR011006">
    <property type="entry name" value="CheY-like_superfamily"/>
</dbReference>
<name>A0A844AXP2_9BURK</name>
<protein>
    <recommendedName>
        <fullName evidence="19">Virulence sensor protein BvgS</fullName>
        <ecNumber evidence="3">2.7.13.3</ecNumber>
    </recommendedName>
</protein>
<keyword evidence="10" id="KW-0547">Nucleotide-binding</keyword>
<dbReference type="Gene3D" id="1.20.120.160">
    <property type="entry name" value="HPT domain"/>
    <property type="match status" value="1"/>
</dbReference>
<keyword evidence="6 21" id="KW-0597">Phosphoprotein</keyword>
<dbReference type="AlphaFoldDB" id="A0A844AXP2"/>
<dbReference type="CDD" id="cd00082">
    <property type="entry name" value="HisKA"/>
    <property type="match status" value="1"/>
</dbReference>
<dbReference type="Pfam" id="PF01627">
    <property type="entry name" value="Hpt"/>
    <property type="match status" value="1"/>
</dbReference>
<dbReference type="SUPFAM" id="SSF52172">
    <property type="entry name" value="CheY-like"/>
    <property type="match status" value="1"/>
</dbReference>
<evidence type="ECO:0000256" key="3">
    <source>
        <dbReference type="ARBA" id="ARBA00012438"/>
    </source>
</evidence>
<dbReference type="PRINTS" id="PR00344">
    <property type="entry name" value="BCTRLSENSOR"/>
</dbReference>
<dbReference type="Proteomes" id="UP000487350">
    <property type="component" value="Unassembled WGS sequence"/>
</dbReference>
<evidence type="ECO:0000256" key="9">
    <source>
        <dbReference type="ARBA" id="ARBA00022729"/>
    </source>
</evidence>
<evidence type="ECO:0000256" key="4">
    <source>
        <dbReference type="ARBA" id="ARBA00022475"/>
    </source>
</evidence>
<dbReference type="GO" id="GO:0000155">
    <property type="term" value="F:phosphorelay sensor kinase activity"/>
    <property type="evidence" value="ECO:0007669"/>
    <property type="project" value="InterPro"/>
</dbReference>
<dbReference type="SMART" id="SM00091">
    <property type="entry name" value="PAS"/>
    <property type="match status" value="1"/>
</dbReference>
<dbReference type="EMBL" id="WJBU01000001">
    <property type="protein sequence ID" value="MRD45842.1"/>
    <property type="molecule type" value="Genomic_DNA"/>
</dbReference>
<evidence type="ECO:0000256" key="14">
    <source>
        <dbReference type="ARBA" id="ARBA00023012"/>
    </source>
</evidence>
<keyword evidence="16 23" id="KW-0472">Membrane</keyword>
<evidence type="ECO:0000259" key="26">
    <source>
        <dbReference type="PROSITE" id="PS50112"/>
    </source>
</evidence>
<dbReference type="InterPro" id="IPR036890">
    <property type="entry name" value="HATPase_C_sf"/>
</dbReference>
<evidence type="ECO:0000256" key="19">
    <source>
        <dbReference type="ARBA" id="ARBA00070152"/>
    </source>
</evidence>
<accession>A0A844AXP2</accession>
<keyword evidence="4" id="KW-1003">Cell membrane</keyword>
<evidence type="ECO:0000256" key="8">
    <source>
        <dbReference type="ARBA" id="ARBA00022692"/>
    </source>
</evidence>
<keyword evidence="17" id="KW-0131">Cell cycle</keyword>
<feature type="domain" description="PAS" evidence="26">
    <location>
        <begin position="181"/>
        <end position="225"/>
    </location>
</feature>
<dbReference type="SMART" id="SM00448">
    <property type="entry name" value="REC"/>
    <property type="match status" value="1"/>
</dbReference>
<proteinExistence type="predicted"/>
<keyword evidence="12" id="KW-0067">ATP-binding</keyword>
<dbReference type="NCBIfam" id="TIGR00229">
    <property type="entry name" value="sensory_box"/>
    <property type="match status" value="1"/>
</dbReference>
<dbReference type="GO" id="GO:0005524">
    <property type="term" value="F:ATP binding"/>
    <property type="evidence" value="ECO:0007669"/>
    <property type="project" value="UniProtKB-KW"/>
</dbReference>
<feature type="modified residue" description="4-aspartylphosphate" evidence="21">
    <location>
        <position position="630"/>
    </location>
</feature>
<dbReference type="SMART" id="SM00387">
    <property type="entry name" value="HATPase_c"/>
    <property type="match status" value="1"/>
</dbReference>
<sequence length="840" mass="89591">MKLIGTRTYIALGLVSIVSTALMAASLLGLVPDRAIAVREGRIALAESVAAGATAILSGSDQRKLEDVLRFLLKRNDQLRSVGLRSKDGALVLAVGEHARNWVPMDTGGATDSQMLVQLYADGSPWGQLEMRFQPMVSAGWRGVLETPLLQLLAFCATLCFVGFAVYLGRVLRHLDPSKAVPARVRSALDSLTEGLLVVDQKLRVVLANEALVKLLGKSNDQLMGSPVFAIPWRDAQGNALADTQQPWVVALEQGVVQRDLQLKLLDTQGALRSFVVNCSPVLGSSGKAGGVLISLEDITQLEESKIALQSAKDEAEAANLAKSEFLANMSHEIRTPMNAILGFAELLRRGYGRNNERESSRYLETIRHSGKHLLSLINDILDLSKVEAGQLTVERASFAPHLVVLGAVSELDVKAKGKGIALDVRIVGSLPEVATSDGSRIRQVLLNLLSNAVKFTDRGGVTVTVSCEPQRYTVSVRDSGIGIAADRIESMFDPFTQADASISRRFGGTGLGLAISRKLARALGGDITAQSVPGEGTTMTFAFDPGDLSQVRWITADEALAGQAAPELSRKPKWRIPASRVLVVDDGPENRELASLVLADQGLWIEEAENGKVALDKLEGSAFDLVLMDMQMPVMDGFAATRELRARGMTVPVMALTANAMKGFEEEVMAAGCTAYLTKPIDIDRLLEETARLLGGIRVAADEAAAETAAGSASDAATGVATGVATERADEDGSPQGEIRSRFADNMRLVPIVRKFPARLAQQLATARTAALAGDMDELARVAHAVAGGAGTLGYDAFTDPARELESMAKAGDVQAATRLLERLEEMSVHVVIPELAPT</sequence>
<keyword evidence="30" id="KW-1185">Reference proteome</keyword>
<evidence type="ECO:0000256" key="17">
    <source>
        <dbReference type="ARBA" id="ARBA00023306"/>
    </source>
</evidence>
<dbReference type="SUPFAM" id="SSF47384">
    <property type="entry name" value="Homodimeric domain of signal transducing histidine kinase"/>
    <property type="match status" value="1"/>
</dbReference>
<feature type="modified residue" description="Phosphohistidine" evidence="20">
    <location>
        <position position="785"/>
    </location>
</feature>
<feature type="domain" description="Response regulatory" evidence="25">
    <location>
        <begin position="581"/>
        <end position="695"/>
    </location>
</feature>
<reference evidence="29 30" key="1">
    <citation type="submission" date="2019-11" db="EMBL/GenBank/DDBJ databases">
        <title>Caenimonas koreensis gen. nov., sp. nov., isolated from activated sludge.</title>
        <authorList>
            <person name="Seung H.R."/>
        </authorList>
    </citation>
    <scope>NUCLEOTIDE SEQUENCE [LARGE SCALE GENOMIC DNA]</scope>
    <source>
        <strain evidence="29 30">EMB320</strain>
    </source>
</reference>
<dbReference type="InterPro" id="IPR001789">
    <property type="entry name" value="Sig_transdc_resp-reg_receiver"/>
</dbReference>
<gene>
    <name evidence="29" type="ORF">GHT07_01015</name>
</gene>
<evidence type="ECO:0000313" key="30">
    <source>
        <dbReference type="Proteomes" id="UP000487350"/>
    </source>
</evidence>
<keyword evidence="7" id="KW-0808">Transferase</keyword>
<evidence type="ECO:0000256" key="13">
    <source>
        <dbReference type="ARBA" id="ARBA00022989"/>
    </source>
</evidence>
<feature type="transmembrane region" description="Helical" evidence="23">
    <location>
        <begin position="149"/>
        <end position="169"/>
    </location>
</feature>
<comment type="caution">
    <text evidence="29">The sequence shown here is derived from an EMBL/GenBank/DDBJ whole genome shotgun (WGS) entry which is preliminary data.</text>
</comment>
<evidence type="ECO:0000256" key="10">
    <source>
        <dbReference type="ARBA" id="ARBA00022741"/>
    </source>
</evidence>
<evidence type="ECO:0000256" key="12">
    <source>
        <dbReference type="ARBA" id="ARBA00022840"/>
    </source>
</evidence>
<dbReference type="InterPro" id="IPR013656">
    <property type="entry name" value="PAS_4"/>
</dbReference>
<keyword evidence="9" id="KW-0732">Signal</keyword>
<dbReference type="InterPro" id="IPR000014">
    <property type="entry name" value="PAS"/>
</dbReference>
<keyword evidence="15" id="KW-0843">Virulence</keyword>
<dbReference type="GO" id="GO:0009927">
    <property type="term" value="F:histidine phosphotransfer kinase activity"/>
    <property type="evidence" value="ECO:0007669"/>
    <property type="project" value="TreeGrafter"/>
</dbReference>
<dbReference type="InterPro" id="IPR035965">
    <property type="entry name" value="PAS-like_dom_sf"/>
</dbReference>
<dbReference type="PANTHER" id="PTHR43047">
    <property type="entry name" value="TWO-COMPONENT HISTIDINE PROTEIN KINASE"/>
    <property type="match status" value="1"/>
</dbReference>
<dbReference type="InterPro" id="IPR000700">
    <property type="entry name" value="PAS-assoc_C"/>
</dbReference>
<evidence type="ECO:0000256" key="16">
    <source>
        <dbReference type="ARBA" id="ARBA00023136"/>
    </source>
</evidence>
<dbReference type="GO" id="GO:0005886">
    <property type="term" value="C:plasma membrane"/>
    <property type="evidence" value="ECO:0007669"/>
    <property type="project" value="UniProtKB-SubCell"/>
</dbReference>
<evidence type="ECO:0000256" key="23">
    <source>
        <dbReference type="SAM" id="Phobius"/>
    </source>
</evidence>
<dbReference type="PANTHER" id="PTHR43047:SF72">
    <property type="entry name" value="OSMOSENSING HISTIDINE PROTEIN KINASE SLN1"/>
    <property type="match status" value="1"/>
</dbReference>
<dbReference type="SMART" id="SM00388">
    <property type="entry name" value="HisKA"/>
    <property type="match status" value="1"/>
</dbReference>
<evidence type="ECO:0000259" key="28">
    <source>
        <dbReference type="PROSITE" id="PS50894"/>
    </source>
</evidence>
<dbReference type="Gene3D" id="3.30.565.10">
    <property type="entry name" value="Histidine kinase-like ATPase, C-terminal domain"/>
    <property type="match status" value="1"/>
</dbReference>
<dbReference type="Gene3D" id="1.10.287.130">
    <property type="match status" value="1"/>
</dbReference>
<dbReference type="InterPro" id="IPR008207">
    <property type="entry name" value="Sig_transdc_His_kin_Hpt_dom"/>
</dbReference>
<dbReference type="PROSITE" id="PS50109">
    <property type="entry name" value="HIS_KIN"/>
    <property type="match status" value="1"/>
</dbReference>
<feature type="domain" description="Histidine kinase" evidence="24">
    <location>
        <begin position="329"/>
        <end position="548"/>
    </location>
</feature>
<feature type="coiled-coil region" evidence="22">
    <location>
        <begin position="299"/>
        <end position="329"/>
    </location>
</feature>
<organism evidence="29 30">
    <name type="scientific">Caenimonas koreensis DSM 17982</name>
    <dbReference type="NCBI Taxonomy" id="1121255"/>
    <lineage>
        <taxon>Bacteria</taxon>
        <taxon>Pseudomonadati</taxon>
        <taxon>Pseudomonadota</taxon>
        <taxon>Betaproteobacteria</taxon>
        <taxon>Burkholderiales</taxon>
        <taxon>Comamonadaceae</taxon>
        <taxon>Caenimonas</taxon>
    </lineage>
</organism>
<dbReference type="Pfam" id="PF08448">
    <property type="entry name" value="PAS_4"/>
    <property type="match status" value="1"/>
</dbReference>
<dbReference type="PROSITE" id="PS50112">
    <property type="entry name" value="PAS"/>
    <property type="match status" value="1"/>
</dbReference>